<evidence type="ECO:0000256" key="4">
    <source>
        <dbReference type="ARBA" id="ARBA00022857"/>
    </source>
</evidence>
<feature type="region of interest" description="Disordered" evidence="9">
    <location>
        <begin position="174"/>
        <end position="194"/>
    </location>
</feature>
<evidence type="ECO:0000256" key="9">
    <source>
        <dbReference type="SAM" id="MobiDB-lite"/>
    </source>
</evidence>
<keyword evidence="3 7" id="KW-0288">FMN</keyword>
<keyword evidence="2 7" id="KW-0285">Flavoprotein</keyword>
<dbReference type="AlphaFoldDB" id="A0A9X3TSQ5"/>
<evidence type="ECO:0000313" key="12">
    <source>
        <dbReference type="Proteomes" id="UP001151071"/>
    </source>
</evidence>
<evidence type="ECO:0000256" key="7">
    <source>
        <dbReference type="PIRNR" id="PIRNR000232"/>
    </source>
</evidence>
<dbReference type="SUPFAM" id="SSF55469">
    <property type="entry name" value="FMN-dependent nitroreductase-like"/>
    <property type="match status" value="1"/>
</dbReference>
<comment type="similarity">
    <text evidence="1 7">Belongs to the nitroreductase family.</text>
</comment>
<keyword evidence="12" id="KW-1185">Reference proteome</keyword>
<dbReference type="InterPro" id="IPR029479">
    <property type="entry name" value="Nitroreductase"/>
</dbReference>
<keyword evidence="4 7" id="KW-0521">NADP</keyword>
<evidence type="ECO:0000256" key="1">
    <source>
        <dbReference type="ARBA" id="ARBA00007118"/>
    </source>
</evidence>
<dbReference type="RefSeq" id="WP_035290211.1">
    <property type="nucleotide sequence ID" value="NZ_JAPYYP010000021.1"/>
</dbReference>
<name>A0A9X3TSQ5_9BACL</name>
<dbReference type="InterPro" id="IPR000415">
    <property type="entry name" value="Nitroreductase-like"/>
</dbReference>
<dbReference type="CDD" id="cd02135">
    <property type="entry name" value="YdjA-like"/>
    <property type="match status" value="1"/>
</dbReference>
<dbReference type="Gene3D" id="3.40.109.10">
    <property type="entry name" value="NADH Oxidase"/>
    <property type="match status" value="1"/>
</dbReference>
<evidence type="ECO:0000313" key="11">
    <source>
        <dbReference type="EMBL" id="MDA5109734.1"/>
    </source>
</evidence>
<feature type="binding site" description="in other chain" evidence="8">
    <location>
        <begin position="136"/>
        <end position="138"/>
    </location>
    <ligand>
        <name>FMN</name>
        <dbReference type="ChEBI" id="CHEBI:58210"/>
        <note>ligand shared between dimeric partners</note>
    </ligand>
</feature>
<evidence type="ECO:0000256" key="3">
    <source>
        <dbReference type="ARBA" id="ARBA00022643"/>
    </source>
</evidence>
<dbReference type="Pfam" id="PF00881">
    <property type="entry name" value="Nitroreductase"/>
    <property type="match status" value="1"/>
</dbReference>
<dbReference type="EMBL" id="JAPYYP010000021">
    <property type="protein sequence ID" value="MDA5109734.1"/>
    <property type="molecule type" value="Genomic_DNA"/>
</dbReference>
<dbReference type="EC" id="1.-.-.-" evidence="7"/>
<feature type="binding site" evidence="8">
    <location>
        <position position="49"/>
    </location>
    <ligand>
        <name>FMN</name>
        <dbReference type="ChEBI" id="CHEBI:58210"/>
        <note>ligand shared between dimeric partners</note>
    </ligand>
</feature>
<feature type="binding site" description="in other chain" evidence="8">
    <location>
        <begin position="20"/>
        <end position="22"/>
    </location>
    <ligand>
        <name>FMN</name>
        <dbReference type="ChEBI" id="CHEBI:58210"/>
        <note>ligand shared between dimeric partners</note>
    </ligand>
</feature>
<gene>
    <name evidence="11" type="ORF">O3V59_15310</name>
</gene>
<dbReference type="PANTHER" id="PTHR43821:SF1">
    <property type="entry name" value="NAD(P)H NITROREDUCTASE YDJA-RELATED"/>
    <property type="match status" value="1"/>
</dbReference>
<dbReference type="InterPro" id="IPR026021">
    <property type="entry name" value="YdjA-like"/>
</dbReference>
<evidence type="ECO:0000256" key="8">
    <source>
        <dbReference type="PIRSR" id="PIRSR000232-1"/>
    </source>
</evidence>
<dbReference type="Proteomes" id="UP001151071">
    <property type="component" value="Unassembled WGS sequence"/>
</dbReference>
<evidence type="ECO:0000256" key="5">
    <source>
        <dbReference type="ARBA" id="ARBA00023002"/>
    </source>
</evidence>
<dbReference type="PIRSF" id="PIRSF000232">
    <property type="entry name" value="YdjA"/>
    <property type="match status" value="1"/>
</dbReference>
<comment type="cofactor">
    <cofactor evidence="8">
        <name>FMN</name>
        <dbReference type="ChEBI" id="CHEBI:58210"/>
    </cofactor>
    <text evidence="8">Binds 1 FMN per subunit.</text>
</comment>
<evidence type="ECO:0000256" key="2">
    <source>
        <dbReference type="ARBA" id="ARBA00022630"/>
    </source>
</evidence>
<sequence length="194" mass="22767">MVKHVRAEEPTSIAKIIRERRTIRSFTNEPVTKELIIDLLNDAVWAPTHGLRQPWRFLFVSTDEKERFIEYLLQAFPNDQQDKMRTYFHAQASAFLIVIMSEDPRPKQWEEDFAASAAMIQNFQLLAWERKLGVVWKTNNHNWDPKVRQLLGVKPGEKIVGFLHLGFFDSEQIPEPKPRTPAEEKLTLFENLKP</sequence>
<proteinExistence type="inferred from homology"/>
<accession>A0A9X3TSQ5</accession>
<evidence type="ECO:0000256" key="6">
    <source>
        <dbReference type="ARBA" id="ARBA00023027"/>
    </source>
</evidence>
<feature type="domain" description="Nitroreductase" evidence="10">
    <location>
        <begin position="17"/>
        <end position="166"/>
    </location>
</feature>
<dbReference type="PANTHER" id="PTHR43821">
    <property type="entry name" value="NAD(P)H NITROREDUCTASE YDJA-RELATED"/>
    <property type="match status" value="1"/>
</dbReference>
<keyword evidence="5 7" id="KW-0560">Oxidoreductase</keyword>
<keyword evidence="6 7" id="KW-0520">NAD</keyword>
<reference evidence="11" key="1">
    <citation type="submission" date="2022-12" db="EMBL/GenBank/DDBJ databases">
        <title>Draft genome sequence of the thermophilic strain Brevibacillus thermoruber HT42, isolated from Los Humeros, Puebla, Mexico, with biotechnological potential.</title>
        <authorList>
            <person name="Lara Sanchez J."/>
            <person name="Solis Palacios R."/>
            <person name="Bustos Baena A.S."/>
            <person name="Ruz Baez A.E."/>
            <person name="Espinosa Luna G."/>
            <person name="Oliart Ros R.M."/>
        </authorList>
    </citation>
    <scope>NUCLEOTIDE SEQUENCE</scope>
    <source>
        <strain evidence="11">HT42</strain>
    </source>
</reference>
<evidence type="ECO:0000259" key="10">
    <source>
        <dbReference type="Pfam" id="PF00881"/>
    </source>
</evidence>
<dbReference type="GO" id="GO:0016491">
    <property type="term" value="F:oxidoreductase activity"/>
    <property type="evidence" value="ECO:0007669"/>
    <property type="project" value="UniProtKB-UniRule"/>
</dbReference>
<protein>
    <recommendedName>
        <fullName evidence="7">Putative NAD(P)H nitroreductase</fullName>
        <ecNumber evidence="7">1.-.-.-</ecNumber>
    </recommendedName>
</protein>
<comment type="caution">
    <text evidence="11">The sequence shown here is derived from an EMBL/GenBank/DDBJ whole genome shotgun (WGS) entry which is preliminary data.</text>
</comment>
<organism evidence="11 12">
    <name type="scientific">Brevibacillus thermoruber</name>
    <dbReference type="NCBI Taxonomy" id="33942"/>
    <lineage>
        <taxon>Bacteria</taxon>
        <taxon>Bacillati</taxon>
        <taxon>Bacillota</taxon>
        <taxon>Bacilli</taxon>
        <taxon>Bacillales</taxon>
        <taxon>Paenibacillaceae</taxon>
        <taxon>Brevibacillus</taxon>
    </lineage>
</organism>
<dbReference type="InterPro" id="IPR052530">
    <property type="entry name" value="NAD(P)H_nitroreductase"/>
</dbReference>